<dbReference type="PANTHER" id="PTHR43847:SF1">
    <property type="entry name" value="BLL3993 PROTEIN"/>
    <property type="match status" value="1"/>
</dbReference>
<reference evidence="6 7" key="1">
    <citation type="submission" date="2012-05" db="EMBL/GenBank/DDBJ databases">
        <title>Finished chromosome of genome of Chamaesiphon sp. PCC 6605.</title>
        <authorList>
            <consortium name="US DOE Joint Genome Institute"/>
            <person name="Gugger M."/>
            <person name="Coursin T."/>
            <person name="Rippka R."/>
            <person name="Tandeau De Marsac N."/>
            <person name="Huntemann M."/>
            <person name="Wei C.-L."/>
            <person name="Han J."/>
            <person name="Detter J.C."/>
            <person name="Han C."/>
            <person name="Tapia R."/>
            <person name="Chen A."/>
            <person name="Kyrpides N."/>
            <person name="Mavromatis K."/>
            <person name="Markowitz V."/>
            <person name="Szeto E."/>
            <person name="Ivanova N."/>
            <person name="Pagani I."/>
            <person name="Pati A."/>
            <person name="Goodwin L."/>
            <person name="Nordberg H.P."/>
            <person name="Cantor M.N."/>
            <person name="Hua S.X."/>
            <person name="Woyke T."/>
            <person name="Kerfeld C.A."/>
        </authorList>
    </citation>
    <scope>NUCLEOTIDE SEQUENCE [LARGE SCALE GENOMIC DNA]</scope>
    <source>
        <strain evidence="7">ATCC 27169 / PCC 6605</strain>
    </source>
</reference>
<dbReference type="InterPro" id="IPR007318">
    <property type="entry name" value="Phopholipid_MeTrfase"/>
</dbReference>
<dbReference type="EMBL" id="CP003600">
    <property type="protein sequence ID" value="AFY96310.1"/>
    <property type="molecule type" value="Genomic_DNA"/>
</dbReference>
<protein>
    <recommendedName>
        <fullName evidence="8">Isoprenylcysteine carboxyl methyltransferase (ICMT) family protein</fullName>
    </recommendedName>
</protein>
<feature type="transmembrane region" description="Helical" evidence="5">
    <location>
        <begin position="154"/>
        <end position="173"/>
    </location>
</feature>
<proteinExistence type="predicted"/>
<dbReference type="AlphaFoldDB" id="K9UND7"/>
<evidence type="ECO:0000256" key="3">
    <source>
        <dbReference type="ARBA" id="ARBA00022989"/>
    </source>
</evidence>
<evidence type="ECO:0000256" key="5">
    <source>
        <dbReference type="SAM" id="Phobius"/>
    </source>
</evidence>
<sequence length="228" mass="26115">MTMFLKSIGLVFGLAAVIALLIVLPAWQFGVVTDWRIIFLAIGYFTFFLGTVWRVIRYGELVDRQEDLQVKETSGRLASLITIFGLLGVHWLTIYTFSVRDEALSLIVNKLTIAIGISLVVTAILVSQVAIRTLGKFFDRLAIKSDHRLVTEGIYGFVRHPIYTSYILLFVGFCTLLQSWWGFGLLLGVCIVWFGNRIGIEERMLQERFGDEYQSYCQQTKRLFPYVY</sequence>
<evidence type="ECO:0000256" key="1">
    <source>
        <dbReference type="ARBA" id="ARBA00004127"/>
    </source>
</evidence>
<dbReference type="eggNOG" id="COG2020">
    <property type="taxonomic scope" value="Bacteria"/>
</dbReference>
<evidence type="ECO:0000256" key="4">
    <source>
        <dbReference type="ARBA" id="ARBA00023136"/>
    </source>
</evidence>
<feature type="transmembrane region" description="Helical" evidence="5">
    <location>
        <begin position="35"/>
        <end position="56"/>
    </location>
</feature>
<evidence type="ECO:0000313" key="6">
    <source>
        <dbReference type="EMBL" id="AFY96310.1"/>
    </source>
</evidence>
<dbReference type="RefSeq" id="WP_015162393.1">
    <property type="nucleotide sequence ID" value="NC_019697.1"/>
</dbReference>
<dbReference type="InterPro" id="IPR052527">
    <property type="entry name" value="Metal_cation-efflux_comp"/>
</dbReference>
<dbReference type="Gene3D" id="1.20.120.1630">
    <property type="match status" value="1"/>
</dbReference>
<gene>
    <name evidence="6" type="ORF">Cha6605_5423</name>
</gene>
<keyword evidence="2 5" id="KW-0812">Transmembrane</keyword>
<keyword evidence="7" id="KW-1185">Reference proteome</keyword>
<accession>K9UND7</accession>
<keyword evidence="4 5" id="KW-0472">Membrane</keyword>
<dbReference type="HOGENOM" id="CLU_065200_1_1_3"/>
<evidence type="ECO:0000313" key="7">
    <source>
        <dbReference type="Proteomes" id="UP000010366"/>
    </source>
</evidence>
<name>K9UND7_CHAP6</name>
<evidence type="ECO:0000256" key="2">
    <source>
        <dbReference type="ARBA" id="ARBA00022692"/>
    </source>
</evidence>
<comment type="subcellular location">
    <subcellularLocation>
        <location evidence="1">Endomembrane system</location>
        <topology evidence="1">Multi-pass membrane protein</topology>
    </subcellularLocation>
</comment>
<organism evidence="6 7">
    <name type="scientific">Chamaesiphon minutus (strain ATCC 27169 / PCC 6605)</name>
    <dbReference type="NCBI Taxonomy" id="1173020"/>
    <lineage>
        <taxon>Bacteria</taxon>
        <taxon>Bacillati</taxon>
        <taxon>Cyanobacteriota</taxon>
        <taxon>Cyanophyceae</taxon>
        <taxon>Gomontiellales</taxon>
        <taxon>Chamaesiphonaceae</taxon>
        <taxon>Chamaesiphon</taxon>
    </lineage>
</organism>
<keyword evidence="3 5" id="KW-1133">Transmembrane helix</keyword>
<dbReference type="GO" id="GO:0012505">
    <property type="term" value="C:endomembrane system"/>
    <property type="evidence" value="ECO:0007669"/>
    <property type="project" value="UniProtKB-SubCell"/>
</dbReference>
<feature type="transmembrane region" description="Helical" evidence="5">
    <location>
        <begin position="111"/>
        <end position="134"/>
    </location>
</feature>
<feature type="transmembrane region" description="Helical" evidence="5">
    <location>
        <begin position="77"/>
        <end position="99"/>
    </location>
</feature>
<dbReference type="STRING" id="1173020.Cha6605_5423"/>
<dbReference type="Proteomes" id="UP000010366">
    <property type="component" value="Chromosome"/>
</dbReference>
<dbReference type="KEGG" id="cmp:Cha6605_5423"/>
<dbReference type="PANTHER" id="PTHR43847">
    <property type="entry name" value="BLL3993 PROTEIN"/>
    <property type="match status" value="1"/>
</dbReference>
<feature type="transmembrane region" description="Helical" evidence="5">
    <location>
        <begin position="179"/>
        <end position="196"/>
    </location>
</feature>
<dbReference type="Pfam" id="PF04191">
    <property type="entry name" value="PEMT"/>
    <property type="match status" value="1"/>
</dbReference>
<evidence type="ECO:0008006" key="8">
    <source>
        <dbReference type="Google" id="ProtNLM"/>
    </source>
</evidence>